<dbReference type="EMBL" id="JADGJH010000712">
    <property type="protein sequence ID" value="KAJ3123836.1"/>
    <property type="molecule type" value="Genomic_DNA"/>
</dbReference>
<dbReference type="PANTHER" id="PTHR10887">
    <property type="entry name" value="DNA2/NAM7 HELICASE FAMILY"/>
    <property type="match status" value="1"/>
</dbReference>
<dbReference type="CDD" id="cd17936">
    <property type="entry name" value="EEXXEc_NFX1"/>
    <property type="match status" value="1"/>
</dbReference>
<keyword evidence="5 7" id="KW-0862">Zinc</keyword>
<keyword evidence="6" id="KW-0391">Immunity</keyword>
<dbReference type="InterPro" id="IPR000571">
    <property type="entry name" value="Znf_CCCH"/>
</dbReference>
<feature type="compositionally biased region" description="Polar residues" evidence="8">
    <location>
        <begin position="33"/>
        <end position="43"/>
    </location>
</feature>
<gene>
    <name evidence="11" type="ORF">HK100_011473</name>
</gene>
<keyword evidence="12" id="KW-1185">Reference proteome</keyword>
<dbReference type="InterPro" id="IPR046439">
    <property type="entry name" value="ZF_RZ_dom"/>
</dbReference>
<accession>A0AAD5T246</accession>
<feature type="domain" description="C3H1-type" evidence="9">
    <location>
        <begin position="45"/>
        <end position="73"/>
    </location>
</feature>
<dbReference type="Pfam" id="PF13086">
    <property type="entry name" value="AAA_11"/>
    <property type="match status" value="1"/>
</dbReference>
<feature type="domain" description="RZ-type" evidence="10">
    <location>
        <begin position="2042"/>
        <end position="2112"/>
    </location>
</feature>
<comment type="caution">
    <text evidence="11">The sequence shown here is derived from an EMBL/GenBank/DDBJ whole genome shotgun (WGS) entry which is preliminary data.</text>
</comment>
<evidence type="ECO:0000259" key="9">
    <source>
        <dbReference type="PROSITE" id="PS50103"/>
    </source>
</evidence>
<dbReference type="Pfam" id="PF13087">
    <property type="entry name" value="AAA_12"/>
    <property type="match status" value="1"/>
</dbReference>
<evidence type="ECO:0008006" key="13">
    <source>
        <dbReference type="Google" id="ProtNLM"/>
    </source>
</evidence>
<evidence type="ECO:0000256" key="1">
    <source>
        <dbReference type="ARBA" id="ARBA00004496"/>
    </source>
</evidence>
<dbReference type="SMART" id="SM00356">
    <property type="entry name" value="ZnF_C3H1"/>
    <property type="match status" value="2"/>
</dbReference>
<dbReference type="InterPro" id="IPR027417">
    <property type="entry name" value="P-loop_NTPase"/>
</dbReference>
<evidence type="ECO:0000259" key="10">
    <source>
        <dbReference type="PROSITE" id="PS51981"/>
    </source>
</evidence>
<dbReference type="InterPro" id="IPR041677">
    <property type="entry name" value="DNA2/NAM7_AAA_11"/>
</dbReference>
<dbReference type="CDD" id="cd18808">
    <property type="entry name" value="SF1_C_Upf1"/>
    <property type="match status" value="1"/>
</dbReference>
<evidence type="ECO:0000256" key="7">
    <source>
        <dbReference type="PROSITE-ProRule" id="PRU00723"/>
    </source>
</evidence>
<dbReference type="Pfam" id="PF00642">
    <property type="entry name" value="zf-CCCH"/>
    <property type="match status" value="1"/>
</dbReference>
<feature type="zinc finger region" description="C3H1-type" evidence="7">
    <location>
        <begin position="45"/>
        <end position="73"/>
    </location>
</feature>
<feature type="domain" description="C3H1-type" evidence="9">
    <location>
        <begin position="8"/>
        <end position="32"/>
    </location>
</feature>
<dbReference type="InterPro" id="IPR041679">
    <property type="entry name" value="DNA2/NAM7-like_C"/>
</dbReference>
<organism evidence="11 12">
    <name type="scientific">Physocladia obscura</name>
    <dbReference type="NCBI Taxonomy" id="109957"/>
    <lineage>
        <taxon>Eukaryota</taxon>
        <taxon>Fungi</taxon>
        <taxon>Fungi incertae sedis</taxon>
        <taxon>Chytridiomycota</taxon>
        <taxon>Chytridiomycota incertae sedis</taxon>
        <taxon>Chytridiomycetes</taxon>
        <taxon>Chytridiales</taxon>
        <taxon>Chytriomycetaceae</taxon>
        <taxon>Physocladia</taxon>
    </lineage>
</organism>
<evidence type="ECO:0000256" key="4">
    <source>
        <dbReference type="ARBA" id="ARBA00022771"/>
    </source>
</evidence>
<dbReference type="GO" id="GO:0002376">
    <property type="term" value="P:immune system process"/>
    <property type="evidence" value="ECO:0007669"/>
    <property type="project" value="UniProtKB-KW"/>
</dbReference>
<keyword evidence="4 7" id="KW-0863">Zinc-finger</keyword>
<evidence type="ECO:0000256" key="6">
    <source>
        <dbReference type="ARBA" id="ARBA00022859"/>
    </source>
</evidence>
<dbReference type="CDD" id="cd06008">
    <property type="entry name" value="NF-X1-zinc-finger"/>
    <property type="match status" value="1"/>
</dbReference>
<dbReference type="GO" id="GO:0008270">
    <property type="term" value="F:zinc ion binding"/>
    <property type="evidence" value="ECO:0007669"/>
    <property type="project" value="UniProtKB-KW"/>
</dbReference>
<evidence type="ECO:0000256" key="5">
    <source>
        <dbReference type="ARBA" id="ARBA00022833"/>
    </source>
</evidence>
<dbReference type="InterPro" id="IPR057373">
    <property type="entry name" value="ZNFX1"/>
</dbReference>
<keyword evidence="3 7" id="KW-0479">Metal-binding</keyword>
<dbReference type="InterPro" id="IPR045055">
    <property type="entry name" value="DNA2/NAM7-like"/>
</dbReference>
<dbReference type="GO" id="GO:0004386">
    <property type="term" value="F:helicase activity"/>
    <property type="evidence" value="ECO:0007669"/>
    <property type="project" value="InterPro"/>
</dbReference>
<sequence length="2112" mass="235529">MNLQSHLPCRFFNGKPGSCNKGNQCKRSHDLPSSRSTPLKQTSQNKINAPCNFFWKTGYCKNGNECHFLHVPEPTSLLEDQETPTSDQLAAKYSDATNALLQSQAVSYRGSLMLASLPRSEAQDFHSSSSKVWHGILANYNQSRQMVHPNQAQQFCQSLLDAVEGDASGVVAVLGGTEFKSHVTSLLNHLLSSQYSIASVSRVGFGNRGVAKFSFQRALVPLLVSLTNDNIANSPMHIQVSGLFGIIVKSLEKVSTMYGDCIDQCLEQGSVGLLSVYDNSTLTCDTEDSTLSLSSILARDSSTRVPLAFVQVILPLIRFLYEFLQFFPNLAYEEYVATAVDRLGMQLSQVSSSVTSTPQDTKYVCRIAIRELERVRSIINKARHEKHLGRLLSAFDHSVSTKQTQATRGHPWILAGNARLKVAGDPVVHSNDFLHIKEISVIPTKDEILSTIQPSLPGNYQTVQQAHWLPPGPERLLDTHFRLLREDLVRPVRANIMGFISYLVDPAFQSGVKISNDRLRGTLNVRSKSSIFAEAQQIDVNVYSGVRIGGFELNHQKVCARVNFQAPFVLSKMSSKNDKVQFWKRSGRLEFGMLIVLVLQETEIPVMSGMEIVFAIVVERNMQNMTKGDCEILVQIPGQFMTNELLHMLMKTNGFKMGYLIEANQIMFEGYRSMDPSSLPFKSLISPETEPERDEDGLMVVPLPLYSTVPDFFFDLTSICSKVSSGVLLDPHNPTSRARTVQSLKEYSTLDDGQARALVSALTSELACIQGPPGTGKSYVGVQTVLALLANKAKTSPTNPLLLICFTNHALDQFLTDLIDADVKQIVRLGNSSNPSIEPLLLKELTKNATIQHNGFSIRKVRDEFTTCEEQLKEYNECIEKKYLAWSEVKAHLQVHNYDQYESFMDGKFFLAESQKSGFNIVGLSGKRVQKDDVLRFWLSGGTIDHHFDNKQVVPNGRCERELEDLLKESNVWEMSKTERYTLLNHWRDYIPRDSLLGLKSLQDKVENLRMQLEGCYRDCDAVFLRSLNIVAATTTGAAKYHSLIQAVGPKIIICEEAGEVLEAHILAAMHPDVQQLILIGDHLQLRPRIAVHELSNENSQGIKYRLDVSLFERLQEPEAKFPLQTLEVQRRMRPEISDVVRTILYPTLKDDPRVLMYPSVLGIRKNMFFVNHNHPEDNVDALAKAHSHSNRFESEYSVALLRYLIRQGYAARDIVILTPYVGQLLKLRDKLAFEMMVLISEKDITLVDQTAEDDASVGGIESATDPNVAPASRVYGTSNGKLSIIAQRVSLKEAVRVSTIDNFQGEEAKIIIISLVRNGAAKGRDSIGFLKTSNRINVLLSRAQHGMYLIGNAPLLISKSDTWKTVMTIFEQKEIVGTGLPIYCQKHPEDTHLVVEPSQFIQFAPHGGCSVPCRIKLHGCGHICPQRCHSDDPEHKSVYCHENCTRLHPNCDHPCVKRCGDICGNCLQPIENVVHPDCRHLLPSVPCHLTFDLEKLAKVCCQTLVEKTLLCGHLVTAACHIDPKYIFIPCSALLKCQHTCKSTCGKCVNFGSIDPNVVERPKTAKHAVCTVACSKPLPCRHVCKQSCSKHEDGICPNCTFPCDLLMCGHSKCNHKCGDPCSPCQEPCLWSCEHQRTCALACGAPCTRLPCDLRCNKLLSCGHQCPTVCGEVCPAVSFCQDCASGDVKDQVVDMVGMETYKEVDLDVSPVVILTCGHVFTIETLDGTLGLKKVYSKSENGDLSLSHLSSEYVDLPVCPQCRTRIVCVSRYGRILNLAVTCTTEKMWISRIGSLIKENSQILSETSAKIFADVTQAIMSPRVFKYQQLSTFLKPLKTLKNTLVQLYDMSKDAPQRRVYESSIAYLVNCGMKHDVALEFVMHSLPKPHERFRRASAALVSQCSLAMTLAITKMGEGVLKSSRVDAIQCIESAVIHLKDAIRCVQSVISEYPSTLSTEGYKDTSAYELELLLFELLMERIRITRKKLEWKQEPQSYEEQKQELFQMKLKWNAFMTSLSPSFFMQSSAHIKLLDKKMVELEKSGVLSGEEMKLVVKAMAIEFSVSGHLFQCENGHPYTIGECGGATESTTCPECNVAIGGTAYILNPNNRQFDALA</sequence>
<protein>
    <recommendedName>
        <fullName evidence="13">NFX1-type zinc finger-containing protein 1</fullName>
    </recommendedName>
</protein>
<dbReference type="GO" id="GO:0031048">
    <property type="term" value="P:regulatory ncRNA-mediated heterochromatin formation"/>
    <property type="evidence" value="ECO:0007669"/>
    <property type="project" value="TreeGrafter"/>
</dbReference>
<keyword evidence="2" id="KW-0963">Cytoplasm</keyword>
<dbReference type="Proteomes" id="UP001211907">
    <property type="component" value="Unassembled WGS sequence"/>
</dbReference>
<proteinExistence type="predicted"/>
<dbReference type="Gene3D" id="3.40.50.300">
    <property type="entry name" value="P-loop containing nucleotide triphosphate hydrolases"/>
    <property type="match status" value="3"/>
</dbReference>
<feature type="zinc finger region" description="C3H1-type" evidence="7">
    <location>
        <begin position="8"/>
        <end position="32"/>
    </location>
</feature>
<dbReference type="GO" id="GO:0005737">
    <property type="term" value="C:cytoplasm"/>
    <property type="evidence" value="ECO:0007669"/>
    <property type="project" value="UniProtKB-SubCell"/>
</dbReference>
<evidence type="ECO:0000256" key="3">
    <source>
        <dbReference type="ARBA" id="ARBA00022723"/>
    </source>
</evidence>
<dbReference type="InterPro" id="IPR047187">
    <property type="entry name" value="SF1_C_Upf1"/>
</dbReference>
<reference evidence="11" key="1">
    <citation type="submission" date="2020-05" db="EMBL/GenBank/DDBJ databases">
        <title>Phylogenomic resolution of chytrid fungi.</title>
        <authorList>
            <person name="Stajich J.E."/>
            <person name="Amses K."/>
            <person name="Simmons R."/>
            <person name="Seto K."/>
            <person name="Myers J."/>
            <person name="Bonds A."/>
            <person name="Quandt C.A."/>
            <person name="Barry K."/>
            <person name="Liu P."/>
            <person name="Grigoriev I."/>
            <person name="Longcore J.E."/>
            <person name="James T.Y."/>
        </authorList>
    </citation>
    <scope>NUCLEOTIDE SEQUENCE</scope>
    <source>
        <strain evidence="11">JEL0513</strain>
    </source>
</reference>
<evidence type="ECO:0000313" key="12">
    <source>
        <dbReference type="Proteomes" id="UP001211907"/>
    </source>
</evidence>
<dbReference type="PANTHER" id="PTHR10887:SF445">
    <property type="entry name" value="NFX1-TYPE ZINC FINGER-CONTAINING PROTEIN 1"/>
    <property type="match status" value="1"/>
</dbReference>
<name>A0AAD5T246_9FUNG</name>
<dbReference type="Pfam" id="PF25396">
    <property type="entry name" value="ZNFX1"/>
    <property type="match status" value="1"/>
</dbReference>
<feature type="region of interest" description="Disordered" evidence="8">
    <location>
        <begin position="23"/>
        <end position="43"/>
    </location>
</feature>
<dbReference type="PROSITE" id="PS51981">
    <property type="entry name" value="ZF_RZ"/>
    <property type="match status" value="1"/>
</dbReference>
<evidence type="ECO:0000256" key="2">
    <source>
        <dbReference type="ARBA" id="ARBA00022490"/>
    </source>
</evidence>
<dbReference type="SUPFAM" id="SSF90229">
    <property type="entry name" value="CCCH zinc finger"/>
    <property type="match status" value="1"/>
</dbReference>
<evidence type="ECO:0000256" key="8">
    <source>
        <dbReference type="SAM" id="MobiDB-lite"/>
    </source>
</evidence>
<dbReference type="InterPro" id="IPR036855">
    <property type="entry name" value="Znf_CCCH_sf"/>
</dbReference>
<comment type="subcellular location">
    <subcellularLocation>
        <location evidence="1">Cytoplasm</location>
    </subcellularLocation>
</comment>
<evidence type="ECO:0000313" key="11">
    <source>
        <dbReference type="EMBL" id="KAJ3123836.1"/>
    </source>
</evidence>
<dbReference type="GO" id="GO:0031380">
    <property type="term" value="C:nuclear RNA-directed RNA polymerase complex"/>
    <property type="evidence" value="ECO:0007669"/>
    <property type="project" value="TreeGrafter"/>
</dbReference>
<dbReference type="SUPFAM" id="SSF52540">
    <property type="entry name" value="P-loop containing nucleoside triphosphate hydrolases"/>
    <property type="match status" value="1"/>
</dbReference>
<dbReference type="PROSITE" id="PS50103">
    <property type="entry name" value="ZF_C3H1"/>
    <property type="match status" value="2"/>
</dbReference>
<dbReference type="Pfam" id="PF20173">
    <property type="entry name" value="ZnF_RZ-type"/>
    <property type="match status" value="1"/>
</dbReference>